<evidence type="ECO:0000313" key="1">
    <source>
        <dbReference type="EMBL" id="VAW86561.1"/>
    </source>
</evidence>
<dbReference type="InterPro" id="IPR015421">
    <property type="entry name" value="PyrdxlP-dep_Trfase_major"/>
</dbReference>
<reference evidence="1" key="1">
    <citation type="submission" date="2018-06" db="EMBL/GenBank/DDBJ databases">
        <authorList>
            <person name="Zhirakovskaya E."/>
        </authorList>
    </citation>
    <scope>NUCLEOTIDE SEQUENCE</scope>
</reference>
<dbReference type="GO" id="GO:0000271">
    <property type="term" value="P:polysaccharide biosynthetic process"/>
    <property type="evidence" value="ECO:0007669"/>
    <property type="project" value="TreeGrafter"/>
</dbReference>
<dbReference type="InterPro" id="IPR015422">
    <property type="entry name" value="PyrdxlP-dep_Trfase_small"/>
</dbReference>
<gene>
    <name evidence="1" type="ORF">MNBD_GAMMA18-1111</name>
</gene>
<dbReference type="AlphaFoldDB" id="A0A3B0Z4V0"/>
<dbReference type="Pfam" id="PF01041">
    <property type="entry name" value="DegT_DnrJ_EryC1"/>
    <property type="match status" value="1"/>
</dbReference>
<dbReference type="Gene3D" id="3.90.1150.10">
    <property type="entry name" value="Aspartate Aminotransferase, domain 1"/>
    <property type="match status" value="1"/>
</dbReference>
<proteinExistence type="predicted"/>
<organism evidence="1">
    <name type="scientific">hydrothermal vent metagenome</name>
    <dbReference type="NCBI Taxonomy" id="652676"/>
    <lineage>
        <taxon>unclassified sequences</taxon>
        <taxon>metagenomes</taxon>
        <taxon>ecological metagenomes</taxon>
    </lineage>
</organism>
<dbReference type="EMBL" id="UOFP01000146">
    <property type="protein sequence ID" value="VAW86561.1"/>
    <property type="molecule type" value="Genomic_DNA"/>
</dbReference>
<name>A0A3B0Z4V0_9ZZZZ</name>
<dbReference type="PANTHER" id="PTHR30244:SF34">
    <property type="entry name" value="DTDP-4-AMINO-4,6-DIDEOXYGALACTOSE TRANSAMINASE"/>
    <property type="match status" value="1"/>
</dbReference>
<dbReference type="Gene3D" id="3.40.640.10">
    <property type="entry name" value="Type I PLP-dependent aspartate aminotransferase-like (Major domain)"/>
    <property type="match status" value="1"/>
</dbReference>
<accession>A0A3B0Z4V0</accession>
<dbReference type="GO" id="GO:0030170">
    <property type="term" value="F:pyridoxal phosphate binding"/>
    <property type="evidence" value="ECO:0007669"/>
    <property type="project" value="TreeGrafter"/>
</dbReference>
<keyword evidence="1" id="KW-0032">Aminotransferase</keyword>
<dbReference type="GO" id="GO:0008483">
    <property type="term" value="F:transaminase activity"/>
    <property type="evidence" value="ECO:0007669"/>
    <property type="project" value="UniProtKB-KW"/>
</dbReference>
<keyword evidence="1" id="KW-0808">Transferase</keyword>
<dbReference type="InterPro" id="IPR000653">
    <property type="entry name" value="DegT/StrS_aminotransferase"/>
</dbReference>
<sequence>MGALADLTVFSFHPVKPITAGEGGMVITHNPQYAERMVRFRSHGIDKDHNLRAALNSWEYDMTELGHNYRLTDIQSALGLSQLKRLEQFIQRRSEIADIYTQGFAGQSGFSPLPVRDEVKHAHHLFVIKLHDTFDQQHRLALYEKLRAVGIGVNVHYRPVYLNSYYRQHIKPQSISCPVAEQCYQRILSLPIYPSMVDSDIQFVMDQLLIASDEILVAS</sequence>
<protein>
    <submittedName>
        <fullName evidence="1">Bacillosamine/Legionaminic acid biosynthesis aminotransferase PglE 4-keto-6-deoxy-N-Acetyl-D-hexosaminyl-(Lipid carrier) aminotransferase</fullName>
    </submittedName>
</protein>
<dbReference type="PANTHER" id="PTHR30244">
    <property type="entry name" value="TRANSAMINASE"/>
    <property type="match status" value="1"/>
</dbReference>
<dbReference type="InterPro" id="IPR015424">
    <property type="entry name" value="PyrdxlP-dep_Trfase"/>
</dbReference>
<dbReference type="SUPFAM" id="SSF53383">
    <property type="entry name" value="PLP-dependent transferases"/>
    <property type="match status" value="1"/>
</dbReference>